<dbReference type="InterPro" id="IPR001806">
    <property type="entry name" value="Small_GTPase"/>
</dbReference>
<comment type="caution">
    <text evidence="16">The sequence shown here is derived from an EMBL/GenBank/DDBJ whole genome shotgun (WGS) entry which is preliminary data.</text>
</comment>
<name>A0A843XGH4_COLES</name>
<sequence length="265" mass="29632">MTLLDPASSLANLIYIGYTGDPASAFHINRRRRYDRKKQLCLRNVFQCFVFGPRNAGKSTLLSSFIGRPFSDKYTPTTEQRFAANVIEIHKGEKKTLIMREIPENEVKRLLSNKESLAPCDIAIFVHDSSDENSWKKATKLLAEVANHAENNGFEVPCLIVSAKDDLDAYPLAIQDSTRVSQDMGIETPIPVSMKLSEFNNVFQRIINAAQHPHLSIPETEAGKYRKQCRQLFTSSLMAISVGAAIMFVGVAAYRVYAARRNTSG</sequence>
<dbReference type="GO" id="GO:0003924">
    <property type="term" value="F:GTPase activity"/>
    <property type="evidence" value="ECO:0007669"/>
    <property type="project" value="InterPro"/>
</dbReference>
<keyword evidence="9" id="KW-0106">Calcium</keyword>
<feature type="transmembrane region" description="Helical" evidence="14">
    <location>
        <begin position="237"/>
        <end position="257"/>
    </location>
</feature>
<dbReference type="CDD" id="cd01892">
    <property type="entry name" value="Miro2"/>
    <property type="match status" value="1"/>
</dbReference>
<dbReference type="AlphaFoldDB" id="A0A843XGH4"/>
<keyword evidence="17" id="KW-1185">Reference proteome</keyword>
<keyword evidence="4" id="KW-0479">Metal-binding</keyword>
<organism evidence="16 17">
    <name type="scientific">Colocasia esculenta</name>
    <name type="common">Wild taro</name>
    <name type="synonym">Arum esculentum</name>
    <dbReference type="NCBI Taxonomy" id="4460"/>
    <lineage>
        <taxon>Eukaryota</taxon>
        <taxon>Viridiplantae</taxon>
        <taxon>Streptophyta</taxon>
        <taxon>Embryophyta</taxon>
        <taxon>Tracheophyta</taxon>
        <taxon>Spermatophyta</taxon>
        <taxon>Magnoliopsida</taxon>
        <taxon>Liliopsida</taxon>
        <taxon>Araceae</taxon>
        <taxon>Aroideae</taxon>
        <taxon>Colocasieae</taxon>
        <taxon>Colocasia</taxon>
    </lineage>
</organism>
<evidence type="ECO:0000256" key="1">
    <source>
        <dbReference type="ARBA" id="ARBA00004200"/>
    </source>
</evidence>
<dbReference type="PRINTS" id="PR00449">
    <property type="entry name" value="RASTRNSFRMNG"/>
</dbReference>
<dbReference type="PANTHER" id="PTHR46819:SF1">
    <property type="entry name" value="EF-HAND CALCIUM-BINDING DOMAIN-CONTAINING PROTEIN 7"/>
    <property type="match status" value="1"/>
</dbReference>
<accession>A0A843XGH4</accession>
<dbReference type="PROSITE" id="PS51423">
    <property type="entry name" value="MIRO"/>
    <property type="match status" value="1"/>
</dbReference>
<comment type="similarity">
    <text evidence="2">Belongs to the mitochondrial Rho GTPase family.</text>
</comment>
<dbReference type="Pfam" id="PF00071">
    <property type="entry name" value="Ras"/>
    <property type="match status" value="1"/>
</dbReference>
<evidence type="ECO:0000313" key="16">
    <source>
        <dbReference type="EMBL" id="MQM18320.1"/>
    </source>
</evidence>
<keyword evidence="12" id="KW-0342">GTP-binding</keyword>
<protein>
    <recommendedName>
        <fullName evidence="15">Miro domain-containing protein</fullName>
    </recommendedName>
</protein>
<evidence type="ECO:0000256" key="12">
    <source>
        <dbReference type="ARBA" id="ARBA00023134"/>
    </source>
</evidence>
<evidence type="ECO:0000256" key="14">
    <source>
        <dbReference type="SAM" id="Phobius"/>
    </source>
</evidence>
<keyword evidence="8" id="KW-0378">Hydrolase</keyword>
<proteinExistence type="inferred from homology"/>
<dbReference type="Gene3D" id="3.40.50.300">
    <property type="entry name" value="P-loop containing nucleotide triphosphate hydrolases"/>
    <property type="match status" value="1"/>
</dbReference>
<dbReference type="InterPro" id="IPR020860">
    <property type="entry name" value="MIRO_dom"/>
</dbReference>
<dbReference type="InterPro" id="IPR013566">
    <property type="entry name" value="EF_hand_assoc_1"/>
</dbReference>
<gene>
    <name evidence="16" type="ORF">Taro_051309</name>
</gene>
<keyword evidence="10 14" id="KW-1133">Transmembrane helix</keyword>
<dbReference type="Proteomes" id="UP000652761">
    <property type="component" value="Unassembled WGS sequence"/>
</dbReference>
<dbReference type="FunFam" id="3.40.50.300:FF:000553">
    <property type="entry name" value="Mitochondrial Rho GTPase"/>
    <property type="match status" value="1"/>
</dbReference>
<dbReference type="OrthoDB" id="10020961at2759"/>
<dbReference type="Gene3D" id="1.10.238.10">
    <property type="entry name" value="EF-hand"/>
    <property type="match status" value="1"/>
</dbReference>
<keyword evidence="5" id="KW-0677">Repeat</keyword>
<evidence type="ECO:0000256" key="9">
    <source>
        <dbReference type="ARBA" id="ARBA00022837"/>
    </source>
</evidence>
<dbReference type="GO" id="GO:0005741">
    <property type="term" value="C:mitochondrial outer membrane"/>
    <property type="evidence" value="ECO:0007669"/>
    <property type="project" value="UniProtKB-SubCell"/>
</dbReference>
<dbReference type="EMBL" id="NMUH01008118">
    <property type="protein sequence ID" value="MQM18320.1"/>
    <property type="molecule type" value="Genomic_DNA"/>
</dbReference>
<dbReference type="InterPro" id="IPR052266">
    <property type="entry name" value="Miro-EF-hand_domain"/>
</dbReference>
<evidence type="ECO:0000256" key="7">
    <source>
        <dbReference type="ARBA" id="ARBA00022787"/>
    </source>
</evidence>
<evidence type="ECO:0000256" key="2">
    <source>
        <dbReference type="ARBA" id="ARBA00007981"/>
    </source>
</evidence>
<keyword evidence="13 14" id="KW-0472">Membrane</keyword>
<evidence type="ECO:0000256" key="8">
    <source>
        <dbReference type="ARBA" id="ARBA00022801"/>
    </source>
</evidence>
<keyword evidence="3 14" id="KW-0812">Transmembrane</keyword>
<keyword evidence="7" id="KW-1000">Mitochondrion outer membrane</keyword>
<evidence type="ECO:0000259" key="15">
    <source>
        <dbReference type="PROSITE" id="PS51423"/>
    </source>
</evidence>
<dbReference type="PANTHER" id="PTHR46819">
    <property type="entry name" value="EF-HAND CALCIUM-BINDING DOMAIN-CONTAINING PROTEIN 7"/>
    <property type="match status" value="1"/>
</dbReference>
<evidence type="ECO:0000256" key="3">
    <source>
        <dbReference type="ARBA" id="ARBA00022692"/>
    </source>
</evidence>
<evidence type="ECO:0000256" key="6">
    <source>
        <dbReference type="ARBA" id="ARBA00022741"/>
    </source>
</evidence>
<evidence type="ECO:0000256" key="10">
    <source>
        <dbReference type="ARBA" id="ARBA00022989"/>
    </source>
</evidence>
<dbReference type="GO" id="GO:0005525">
    <property type="term" value="F:GTP binding"/>
    <property type="evidence" value="ECO:0007669"/>
    <property type="project" value="UniProtKB-KW"/>
</dbReference>
<evidence type="ECO:0000313" key="17">
    <source>
        <dbReference type="Proteomes" id="UP000652761"/>
    </source>
</evidence>
<evidence type="ECO:0000256" key="4">
    <source>
        <dbReference type="ARBA" id="ARBA00022723"/>
    </source>
</evidence>
<dbReference type="GO" id="GO:0046872">
    <property type="term" value="F:metal ion binding"/>
    <property type="evidence" value="ECO:0007669"/>
    <property type="project" value="UniProtKB-KW"/>
</dbReference>
<feature type="domain" description="Miro" evidence="15">
    <location>
        <begin position="43"/>
        <end position="212"/>
    </location>
</feature>
<evidence type="ECO:0000256" key="11">
    <source>
        <dbReference type="ARBA" id="ARBA00023128"/>
    </source>
</evidence>
<keyword evidence="11" id="KW-0496">Mitochondrion</keyword>
<dbReference type="InterPro" id="IPR027417">
    <property type="entry name" value="P-loop_NTPase"/>
</dbReference>
<comment type="subcellular location">
    <subcellularLocation>
        <location evidence="1">Mitochondrion outer membrane</location>
        <topology evidence="1">Single-pass type IV membrane protein</topology>
    </subcellularLocation>
</comment>
<evidence type="ECO:0000256" key="5">
    <source>
        <dbReference type="ARBA" id="ARBA00022737"/>
    </source>
</evidence>
<dbReference type="SUPFAM" id="SSF52540">
    <property type="entry name" value="P-loop containing nucleoside triphosphate hydrolases"/>
    <property type="match status" value="1"/>
</dbReference>
<dbReference type="Pfam" id="PF08355">
    <property type="entry name" value="EF_assoc_1"/>
    <property type="match status" value="1"/>
</dbReference>
<keyword evidence="6" id="KW-0547">Nucleotide-binding</keyword>
<reference evidence="16" key="1">
    <citation type="submission" date="2017-07" db="EMBL/GenBank/DDBJ databases">
        <title>Taro Niue Genome Assembly and Annotation.</title>
        <authorList>
            <person name="Atibalentja N."/>
            <person name="Keating K."/>
            <person name="Fields C.J."/>
        </authorList>
    </citation>
    <scope>NUCLEOTIDE SEQUENCE</scope>
    <source>
        <strain evidence="16">Niue_2</strain>
        <tissue evidence="16">Leaf</tissue>
    </source>
</reference>
<evidence type="ECO:0000256" key="13">
    <source>
        <dbReference type="ARBA" id="ARBA00023136"/>
    </source>
</evidence>